<evidence type="ECO:0000313" key="2">
    <source>
        <dbReference type="Proteomes" id="UP001149142"/>
    </source>
</evidence>
<dbReference type="RefSeq" id="WP_270005592.1">
    <property type="nucleotide sequence ID" value="NZ_CAXQEU010000098.1"/>
</dbReference>
<gene>
    <name evidence="1" type="ORF">OOZ35_09910</name>
</gene>
<evidence type="ECO:0000313" key="1">
    <source>
        <dbReference type="EMBL" id="MDA0177806.1"/>
    </source>
</evidence>
<sequence>MSNFLEQYSCKARHNFEFGIVRFYEDFLITELKEGACFNINDAYKISKLIPDYFQDRPFGYISNRINSYAVTPTDYLKIKEVFPTINSLAAVIHSSMQKSVIEIENSFLENQILDFDNLKDAIKWTKLKLKEKNN</sequence>
<dbReference type="Proteomes" id="UP001149142">
    <property type="component" value="Unassembled WGS sequence"/>
</dbReference>
<reference evidence="1" key="1">
    <citation type="submission" date="2022-11" db="EMBL/GenBank/DDBJ databases">
        <title>Refractory cell wall polysaccharides provide important carbon source for microbial heterotrophs in the hadal ocean.</title>
        <authorList>
            <person name="Zhu X."/>
        </authorList>
    </citation>
    <scope>NUCLEOTIDE SEQUENCE</scope>
    <source>
        <strain evidence="1">MTRN7</strain>
    </source>
</reference>
<evidence type="ECO:0008006" key="3">
    <source>
        <dbReference type="Google" id="ProtNLM"/>
    </source>
</evidence>
<proteinExistence type="predicted"/>
<dbReference type="EMBL" id="JAPFGC010000002">
    <property type="protein sequence ID" value="MDA0177806.1"/>
    <property type="molecule type" value="Genomic_DNA"/>
</dbReference>
<name>A0ABT4S159_9FLAO</name>
<organism evidence="1 2">
    <name type="scientific">Mesoflavibacter profundi</name>
    <dbReference type="NCBI Taxonomy" id="2708110"/>
    <lineage>
        <taxon>Bacteria</taxon>
        <taxon>Pseudomonadati</taxon>
        <taxon>Bacteroidota</taxon>
        <taxon>Flavobacteriia</taxon>
        <taxon>Flavobacteriales</taxon>
        <taxon>Flavobacteriaceae</taxon>
        <taxon>Mesoflavibacter</taxon>
    </lineage>
</organism>
<accession>A0ABT4S159</accession>
<keyword evidence="2" id="KW-1185">Reference proteome</keyword>
<comment type="caution">
    <text evidence="1">The sequence shown here is derived from an EMBL/GenBank/DDBJ whole genome shotgun (WGS) entry which is preliminary data.</text>
</comment>
<protein>
    <recommendedName>
        <fullName evidence="3">STAS/SEC14 domain-containing protein</fullName>
    </recommendedName>
</protein>